<keyword evidence="3" id="KW-1185">Reference proteome</keyword>
<dbReference type="PROSITE" id="PS50910">
    <property type="entry name" value="HEPN"/>
    <property type="match status" value="1"/>
</dbReference>
<protein>
    <submittedName>
        <fullName evidence="2">HEPN domain protein</fullName>
    </submittedName>
</protein>
<dbReference type="RefSeq" id="WP_080809269.1">
    <property type="nucleotide sequence ID" value="NZ_LT828565.1"/>
</dbReference>
<dbReference type="Gene3D" id="1.20.120.330">
    <property type="entry name" value="Nucleotidyltransferases domain 2"/>
    <property type="match status" value="1"/>
</dbReference>
<organism evidence="2 3">
    <name type="scientific">Desulfamplus magnetovallimortis</name>
    <dbReference type="NCBI Taxonomy" id="1246637"/>
    <lineage>
        <taxon>Bacteria</taxon>
        <taxon>Pseudomonadati</taxon>
        <taxon>Thermodesulfobacteriota</taxon>
        <taxon>Desulfobacteria</taxon>
        <taxon>Desulfobacterales</taxon>
        <taxon>Desulfobacteraceae</taxon>
        <taxon>Desulfamplus</taxon>
    </lineage>
</organism>
<dbReference type="Pfam" id="PF05168">
    <property type="entry name" value="HEPN"/>
    <property type="match status" value="1"/>
</dbReference>
<dbReference type="InterPro" id="IPR007842">
    <property type="entry name" value="HEPN_dom"/>
</dbReference>
<dbReference type="SUPFAM" id="SSF81593">
    <property type="entry name" value="Nucleotidyltransferase substrate binding subunit/domain"/>
    <property type="match status" value="1"/>
</dbReference>
<dbReference type="Proteomes" id="UP000191931">
    <property type="component" value="Unassembled WGS sequence"/>
</dbReference>
<dbReference type="SMART" id="SM00748">
    <property type="entry name" value="HEPN"/>
    <property type="match status" value="1"/>
</dbReference>
<accession>A0A1W1HE46</accession>
<feature type="domain" description="HEPN" evidence="1">
    <location>
        <begin position="9"/>
        <end position="120"/>
    </location>
</feature>
<evidence type="ECO:0000259" key="1">
    <source>
        <dbReference type="PROSITE" id="PS50910"/>
    </source>
</evidence>
<gene>
    <name evidence="2" type="ORF">MTBBW1_2400025</name>
</gene>
<evidence type="ECO:0000313" key="2">
    <source>
        <dbReference type="EMBL" id="SLM30771.1"/>
    </source>
</evidence>
<dbReference type="STRING" id="1246637.MTBBW1_2400025"/>
<evidence type="ECO:0000313" key="3">
    <source>
        <dbReference type="Proteomes" id="UP000191931"/>
    </source>
</evidence>
<dbReference type="OrthoDB" id="9810875at2"/>
<proteinExistence type="predicted"/>
<dbReference type="EMBL" id="FWEV01000158">
    <property type="protein sequence ID" value="SLM30771.1"/>
    <property type="molecule type" value="Genomic_DNA"/>
</dbReference>
<dbReference type="AlphaFoldDB" id="A0A1W1HE46"/>
<sequence>MRHSVLSWLQACEEDLAATKVLMQSKLATGAACFHAQQCVEKSFKAVLEEHTKKVPKIHDLSKLLYEVEKYITVEVDTLIIDKLNMLYIESRYPGAFGYLPEGKPGIEDVEQFYDFAKYIYKTIKAYLEQ</sequence>
<reference evidence="2 3" key="1">
    <citation type="submission" date="2017-03" db="EMBL/GenBank/DDBJ databases">
        <authorList>
            <person name="Afonso C.L."/>
            <person name="Miller P.J."/>
            <person name="Scott M.A."/>
            <person name="Spackman E."/>
            <person name="Goraichik I."/>
            <person name="Dimitrov K.M."/>
            <person name="Suarez D.L."/>
            <person name="Swayne D.E."/>
        </authorList>
    </citation>
    <scope>NUCLEOTIDE SEQUENCE [LARGE SCALE GENOMIC DNA]</scope>
    <source>
        <strain evidence="2">PRJEB14757</strain>
    </source>
</reference>
<name>A0A1W1HE46_9BACT</name>